<name>A0A292Q8Y6_9PEZI</name>
<dbReference type="AlphaFoldDB" id="A0A292Q8Y6"/>
<feature type="compositionally biased region" description="Low complexity" evidence="2">
    <location>
        <begin position="24"/>
        <end position="40"/>
    </location>
</feature>
<feature type="compositionally biased region" description="Basic and acidic residues" evidence="2">
    <location>
        <begin position="1"/>
        <end position="18"/>
    </location>
</feature>
<dbReference type="EMBL" id="LN890947">
    <property type="protein sequence ID" value="CUS15425.1"/>
    <property type="molecule type" value="Genomic_DNA"/>
</dbReference>
<keyword evidence="4" id="KW-1185">Reference proteome</keyword>
<evidence type="ECO:0000313" key="3">
    <source>
        <dbReference type="EMBL" id="CUS15425.1"/>
    </source>
</evidence>
<reference evidence="3" key="1">
    <citation type="submission" date="2015-10" db="EMBL/GenBank/DDBJ databases">
        <authorList>
            <person name="Regsiter A."/>
            <person name="william w."/>
        </authorList>
    </citation>
    <scope>NUCLEOTIDE SEQUENCE</scope>
    <source>
        <strain evidence="3">Montdore</strain>
    </source>
</reference>
<evidence type="ECO:0000256" key="1">
    <source>
        <dbReference type="SAM" id="Coils"/>
    </source>
</evidence>
<organism evidence="3 4">
    <name type="scientific">Tuber aestivum</name>
    <name type="common">summer truffle</name>
    <dbReference type="NCBI Taxonomy" id="59557"/>
    <lineage>
        <taxon>Eukaryota</taxon>
        <taxon>Fungi</taxon>
        <taxon>Dikarya</taxon>
        <taxon>Ascomycota</taxon>
        <taxon>Pezizomycotina</taxon>
        <taxon>Pezizomycetes</taxon>
        <taxon>Pezizales</taxon>
        <taxon>Tuberaceae</taxon>
        <taxon>Tuber</taxon>
    </lineage>
</organism>
<evidence type="ECO:0000256" key="2">
    <source>
        <dbReference type="SAM" id="MobiDB-lite"/>
    </source>
</evidence>
<dbReference type="Proteomes" id="UP001412239">
    <property type="component" value="Unassembled WGS sequence"/>
</dbReference>
<feature type="compositionally biased region" description="Polar residues" evidence="2">
    <location>
        <begin position="41"/>
        <end position="51"/>
    </location>
</feature>
<proteinExistence type="predicted"/>
<feature type="region of interest" description="Disordered" evidence="2">
    <location>
        <begin position="1"/>
        <end position="51"/>
    </location>
</feature>
<feature type="coiled-coil region" evidence="1">
    <location>
        <begin position="126"/>
        <end position="153"/>
    </location>
</feature>
<accession>A0A292Q8Y6</accession>
<evidence type="ECO:0000313" key="4">
    <source>
        <dbReference type="Proteomes" id="UP001412239"/>
    </source>
</evidence>
<protein>
    <submittedName>
        <fullName evidence="3">Uncharacterized protein</fullName>
    </submittedName>
</protein>
<keyword evidence="1" id="KW-0175">Coiled coil</keyword>
<gene>
    <name evidence="3" type="ORF">GSTUAT00000476001</name>
</gene>
<sequence length="310" mass="34628">MSEKKRGAWRRGARERGATGRGATGRPTGTTTEDSGSDSTPQLNYDSGTLTHSTDNSNKCLAILVTSVNIGDEVVMKEEAKDSLQVALQTDELSIETRYSIPLVGNQAGLEQASSTRAFVELKQHANSLGQKVSQLELNNASLEARVRVLTRSQEHYLCVRHRFISTFKRDKCGGEQSESDRQYIQQGNLQVHEGDVVTDSLLYTEATRARHDLNTFKYLYGIYPVFIAQLRQQATINLLNLHATARAARTQQCHNHFFTLFQEFIRKLQDQEGNYRDDYLIGPPTSVTQAYLACLLCYDSVAGQDGSCH</sequence>